<accession>A0A8H7P5V2</accession>
<comment type="caution">
    <text evidence="1">The sequence shown here is derived from an EMBL/GenBank/DDBJ whole genome shotgun (WGS) entry which is preliminary data.</text>
</comment>
<dbReference type="AlphaFoldDB" id="A0A8H7P5V2"/>
<sequence>MYPAIGMHLIPNQDVLSMIVSYLSTWDALRLSETCRGILCIARNQALSSVTLGANRPFDPTGTDNPHEGQLFCLDVLADVPGRLHRVRRLEVHTSIWRYSPAPQREYVFMSEYSPACSRTLLTFNTSCLTTLRLNDLASTNVLDSMMMAASPLQKLTIAGDDQILYDKYDHIFHAVSNMCSPNLRTLEIQHMLDQSFRGSPFLSVHRVVLDECSVHTPIGIYSLFPNVRDLILLHTYFEAAEEGNWSDLNYFHGSTHNWICLHMRCSVSRLELENTLSLYKVSRRPFDCSTPAEVLQVLQYASPKSLYLCIDTNFDLGEQFWKRFVTSLPRLQCLELALDYVALDLETPESEWLGDFMPWTMNMFFLFCRHCKSSTSTSPSLYTGRTTKHHAIPFTALQASEVSFRAYLRNTKYLSIAIDSDFRIRRQGERS</sequence>
<protein>
    <recommendedName>
        <fullName evidence="3">F-box domain-containing protein</fullName>
    </recommendedName>
</protein>
<evidence type="ECO:0000313" key="1">
    <source>
        <dbReference type="EMBL" id="KAF9817637.1"/>
    </source>
</evidence>
<reference evidence="1" key="2">
    <citation type="journal article" name="Front. Microbiol.">
        <title>Degradative Capacity of Two Strains of Rhodonia placenta: From Phenotype to Genotype.</title>
        <authorList>
            <person name="Kolle M."/>
            <person name="Horta M.A.C."/>
            <person name="Nowrousian M."/>
            <person name="Ohm R.A."/>
            <person name="Benz J.P."/>
            <person name="Pilgard A."/>
        </authorList>
    </citation>
    <scope>NUCLEOTIDE SEQUENCE</scope>
    <source>
        <strain evidence="1">FPRL280</strain>
    </source>
</reference>
<dbReference type="Proteomes" id="UP000639403">
    <property type="component" value="Unassembled WGS sequence"/>
</dbReference>
<evidence type="ECO:0008006" key="3">
    <source>
        <dbReference type="Google" id="ProtNLM"/>
    </source>
</evidence>
<dbReference type="EMBL" id="JADOXO010000040">
    <property type="protein sequence ID" value="KAF9817637.1"/>
    <property type="molecule type" value="Genomic_DNA"/>
</dbReference>
<name>A0A8H7P5V2_9APHY</name>
<organism evidence="1 2">
    <name type="scientific">Rhodonia placenta</name>
    <dbReference type="NCBI Taxonomy" id="104341"/>
    <lineage>
        <taxon>Eukaryota</taxon>
        <taxon>Fungi</taxon>
        <taxon>Dikarya</taxon>
        <taxon>Basidiomycota</taxon>
        <taxon>Agaricomycotina</taxon>
        <taxon>Agaricomycetes</taxon>
        <taxon>Polyporales</taxon>
        <taxon>Adustoporiaceae</taxon>
        <taxon>Rhodonia</taxon>
    </lineage>
</organism>
<gene>
    <name evidence="1" type="ORF">IEO21_03293</name>
</gene>
<reference evidence="1" key="1">
    <citation type="submission" date="2020-11" db="EMBL/GenBank/DDBJ databases">
        <authorList>
            <person name="Koelle M."/>
            <person name="Horta M.A.C."/>
            <person name="Nowrousian M."/>
            <person name="Ohm R.A."/>
            <person name="Benz P."/>
            <person name="Pilgard A."/>
        </authorList>
    </citation>
    <scope>NUCLEOTIDE SEQUENCE</scope>
    <source>
        <strain evidence="1">FPRL280</strain>
    </source>
</reference>
<proteinExistence type="predicted"/>
<evidence type="ECO:0000313" key="2">
    <source>
        <dbReference type="Proteomes" id="UP000639403"/>
    </source>
</evidence>